<proteinExistence type="predicted"/>
<dbReference type="GO" id="GO:0008270">
    <property type="term" value="F:zinc ion binding"/>
    <property type="evidence" value="ECO:0007669"/>
    <property type="project" value="InterPro"/>
</dbReference>
<dbReference type="InterPro" id="IPR050613">
    <property type="entry name" value="Sec_Metabolite_Reg"/>
</dbReference>
<dbReference type="GO" id="GO:0005634">
    <property type="term" value="C:nucleus"/>
    <property type="evidence" value="ECO:0007669"/>
    <property type="project" value="UniProtKB-SubCell"/>
</dbReference>
<dbReference type="AlphaFoldDB" id="A0A5C3ME64"/>
<evidence type="ECO:0000256" key="2">
    <source>
        <dbReference type="ARBA" id="ARBA00023242"/>
    </source>
</evidence>
<dbReference type="EMBL" id="ML213591">
    <property type="protein sequence ID" value="TFK43632.1"/>
    <property type="molecule type" value="Genomic_DNA"/>
</dbReference>
<dbReference type="STRING" id="68775.A0A5C3ME64"/>
<dbReference type="Pfam" id="PF04082">
    <property type="entry name" value="Fungal_trans"/>
    <property type="match status" value="1"/>
</dbReference>
<evidence type="ECO:0000256" key="1">
    <source>
        <dbReference type="ARBA" id="ARBA00004123"/>
    </source>
</evidence>
<dbReference type="SMART" id="SM00906">
    <property type="entry name" value="Fungal_trans"/>
    <property type="match status" value="1"/>
</dbReference>
<dbReference type="OrthoDB" id="424974at2759"/>
<evidence type="ECO:0000313" key="5">
    <source>
        <dbReference type="EMBL" id="TFK43632.1"/>
    </source>
</evidence>
<feature type="compositionally biased region" description="Low complexity" evidence="3">
    <location>
        <begin position="601"/>
        <end position="616"/>
    </location>
</feature>
<feature type="domain" description="Xylanolytic transcriptional activator regulatory" evidence="4">
    <location>
        <begin position="264"/>
        <end position="337"/>
    </location>
</feature>
<evidence type="ECO:0000259" key="4">
    <source>
        <dbReference type="SMART" id="SM00906"/>
    </source>
</evidence>
<dbReference type="GO" id="GO:0006351">
    <property type="term" value="P:DNA-templated transcription"/>
    <property type="evidence" value="ECO:0007669"/>
    <property type="project" value="InterPro"/>
</dbReference>
<dbReference type="GO" id="GO:0003677">
    <property type="term" value="F:DNA binding"/>
    <property type="evidence" value="ECO:0007669"/>
    <property type="project" value="InterPro"/>
</dbReference>
<sequence length="793" mass="87648">MGQRIRQLEDTVAIFQSGVSSETHPLLREELLSIKFGPEKGYVPDREQPSRPPSIESSIQAFGTMTIGDRGEGKYFGPSAGSETLLLAGAELEPPPEDETTFPVSLEIARLSASFPFGADGNLDKAYDLLLEHLPSQPRAWSLCETYMEQAAWAFRPIKRDEIIDEILSPTYKALKERQASGTSSTHVSAHKLAVLFLVFALGTLVDLTLEPFNQEAETYYHLSRGCLALRSVFDSPETATVQAVSLMAVYHGMAGKRYTMDSSWTLTSLGAKLAQSIGLHRDSARWNMDAKTVQRRRSLFWELFSSELFYSLALGRPPSIRLSYVDCEFPEDDEATIDANGNTQVGYYQWKYEFTKEIFASVLELTLTAKAPQYQTILDLDRKVREKTLPPHLNVFMSPEDEHCTPSVYMRRCLLGQYRSVTLLYIHRSFFAQAMLDHPANPLRSPYAPSFLAAYRCASGVIKSSLNHYDRFPDLCGRWWGIWTHLFSAAIIVGCIVTRSPSSSMASSAFIELGLACDLFEKGAVQSRRARSGLAILYKMRDKAFQVYSQFRSGNTAPSGVLSVGRPDYGDDELALFGGQTRVLVSRLLSTHGRVKRKQSNSSTPNTSSPASPDSGSKASSHKEPSPDVHPSLVEYLSTFPPTCVHSPTDSNANVMISESEQRSPLLDSAAPFIQEPLNMGSPQHQQQTWSPWPLSASSYASISPESYPMNAGEGSGYDTSFSATATSFPGMCIKTDTSEDNLVDLGMMMSGESGMDEQWMSFMRDTGLLSTEPNGYPVSYDGGRAVSSTYQ</sequence>
<dbReference type="InterPro" id="IPR007219">
    <property type="entry name" value="XnlR_reg_dom"/>
</dbReference>
<evidence type="ECO:0000256" key="3">
    <source>
        <dbReference type="SAM" id="MobiDB-lite"/>
    </source>
</evidence>
<keyword evidence="6" id="KW-1185">Reference proteome</keyword>
<feature type="region of interest" description="Disordered" evidence="3">
    <location>
        <begin position="593"/>
        <end position="634"/>
    </location>
</feature>
<organism evidence="5 6">
    <name type="scientific">Crucibulum laeve</name>
    <dbReference type="NCBI Taxonomy" id="68775"/>
    <lineage>
        <taxon>Eukaryota</taxon>
        <taxon>Fungi</taxon>
        <taxon>Dikarya</taxon>
        <taxon>Basidiomycota</taxon>
        <taxon>Agaricomycotina</taxon>
        <taxon>Agaricomycetes</taxon>
        <taxon>Agaricomycetidae</taxon>
        <taxon>Agaricales</taxon>
        <taxon>Agaricineae</taxon>
        <taxon>Nidulariaceae</taxon>
        <taxon>Crucibulum</taxon>
    </lineage>
</organism>
<accession>A0A5C3ME64</accession>
<gene>
    <name evidence="5" type="ORF">BDQ12DRAFT_752335</name>
</gene>
<name>A0A5C3ME64_9AGAR</name>
<dbReference type="PANTHER" id="PTHR31001:SF56">
    <property type="entry name" value="ZN(2)-C6 FUNGAL-TYPE DOMAIN-CONTAINING PROTEIN"/>
    <property type="match status" value="1"/>
</dbReference>
<protein>
    <submittedName>
        <fullName evidence="5">Fungal-specific transcription factor domain-containing protein</fullName>
    </submittedName>
</protein>
<evidence type="ECO:0000313" key="6">
    <source>
        <dbReference type="Proteomes" id="UP000308652"/>
    </source>
</evidence>
<dbReference type="Proteomes" id="UP000308652">
    <property type="component" value="Unassembled WGS sequence"/>
</dbReference>
<reference evidence="5 6" key="1">
    <citation type="journal article" date="2019" name="Nat. Ecol. Evol.">
        <title>Megaphylogeny resolves global patterns of mushroom evolution.</title>
        <authorList>
            <person name="Varga T."/>
            <person name="Krizsan K."/>
            <person name="Foldi C."/>
            <person name="Dima B."/>
            <person name="Sanchez-Garcia M."/>
            <person name="Sanchez-Ramirez S."/>
            <person name="Szollosi G.J."/>
            <person name="Szarkandi J.G."/>
            <person name="Papp V."/>
            <person name="Albert L."/>
            <person name="Andreopoulos W."/>
            <person name="Angelini C."/>
            <person name="Antonin V."/>
            <person name="Barry K.W."/>
            <person name="Bougher N.L."/>
            <person name="Buchanan P."/>
            <person name="Buyck B."/>
            <person name="Bense V."/>
            <person name="Catcheside P."/>
            <person name="Chovatia M."/>
            <person name="Cooper J."/>
            <person name="Damon W."/>
            <person name="Desjardin D."/>
            <person name="Finy P."/>
            <person name="Geml J."/>
            <person name="Haridas S."/>
            <person name="Hughes K."/>
            <person name="Justo A."/>
            <person name="Karasinski D."/>
            <person name="Kautmanova I."/>
            <person name="Kiss B."/>
            <person name="Kocsube S."/>
            <person name="Kotiranta H."/>
            <person name="LaButti K.M."/>
            <person name="Lechner B.E."/>
            <person name="Liimatainen K."/>
            <person name="Lipzen A."/>
            <person name="Lukacs Z."/>
            <person name="Mihaltcheva S."/>
            <person name="Morgado L.N."/>
            <person name="Niskanen T."/>
            <person name="Noordeloos M.E."/>
            <person name="Ohm R.A."/>
            <person name="Ortiz-Santana B."/>
            <person name="Ovrebo C."/>
            <person name="Racz N."/>
            <person name="Riley R."/>
            <person name="Savchenko A."/>
            <person name="Shiryaev A."/>
            <person name="Soop K."/>
            <person name="Spirin V."/>
            <person name="Szebenyi C."/>
            <person name="Tomsovsky M."/>
            <person name="Tulloss R.E."/>
            <person name="Uehling J."/>
            <person name="Grigoriev I.V."/>
            <person name="Vagvolgyi C."/>
            <person name="Papp T."/>
            <person name="Martin F.M."/>
            <person name="Miettinen O."/>
            <person name="Hibbett D.S."/>
            <person name="Nagy L.G."/>
        </authorList>
    </citation>
    <scope>NUCLEOTIDE SEQUENCE [LARGE SCALE GENOMIC DNA]</scope>
    <source>
        <strain evidence="5 6">CBS 166.37</strain>
    </source>
</reference>
<dbReference type="CDD" id="cd12148">
    <property type="entry name" value="fungal_TF_MHR"/>
    <property type="match status" value="1"/>
</dbReference>
<comment type="subcellular location">
    <subcellularLocation>
        <location evidence="1">Nucleus</location>
    </subcellularLocation>
</comment>
<dbReference type="PANTHER" id="PTHR31001">
    <property type="entry name" value="UNCHARACTERIZED TRANSCRIPTIONAL REGULATORY PROTEIN"/>
    <property type="match status" value="1"/>
</dbReference>
<keyword evidence="2" id="KW-0539">Nucleus</keyword>